<accession>A0A0F9GCX3</accession>
<evidence type="ECO:0000313" key="1">
    <source>
        <dbReference type="EMBL" id="KKL67290.1"/>
    </source>
</evidence>
<proteinExistence type="predicted"/>
<dbReference type="AlphaFoldDB" id="A0A0F9GCX3"/>
<organism evidence="1">
    <name type="scientific">marine sediment metagenome</name>
    <dbReference type="NCBI Taxonomy" id="412755"/>
    <lineage>
        <taxon>unclassified sequences</taxon>
        <taxon>metagenomes</taxon>
        <taxon>ecological metagenomes</taxon>
    </lineage>
</organism>
<gene>
    <name evidence="1" type="ORF">LCGC14_2136450</name>
</gene>
<name>A0A0F9GCX3_9ZZZZ</name>
<dbReference type="EMBL" id="LAZR01026911">
    <property type="protein sequence ID" value="KKL67290.1"/>
    <property type="molecule type" value="Genomic_DNA"/>
</dbReference>
<comment type="caution">
    <text evidence="1">The sequence shown here is derived from an EMBL/GenBank/DDBJ whole genome shotgun (WGS) entry which is preliminary data.</text>
</comment>
<reference evidence="1" key="1">
    <citation type="journal article" date="2015" name="Nature">
        <title>Complex archaea that bridge the gap between prokaryotes and eukaryotes.</title>
        <authorList>
            <person name="Spang A."/>
            <person name="Saw J.H."/>
            <person name="Jorgensen S.L."/>
            <person name="Zaremba-Niedzwiedzka K."/>
            <person name="Martijn J."/>
            <person name="Lind A.E."/>
            <person name="van Eijk R."/>
            <person name="Schleper C."/>
            <person name="Guy L."/>
            <person name="Ettema T.J."/>
        </authorList>
    </citation>
    <scope>NUCLEOTIDE SEQUENCE</scope>
</reference>
<protein>
    <submittedName>
        <fullName evidence="1">Uncharacterized protein</fullName>
    </submittedName>
</protein>
<sequence length="310" mass="36739">MEINPETIRRLAFIKYFFQFAREQSKLPSPQNYLSILMFHDSVELFLHLSAESLGANLTNISFLGYFTKINKELKGIELSQKTSMDKLNRARVSLKHKGLYPNPDDIDYFRVSTQAFFEENCPIVFGIEFAEISLLNLIQDEEVRKDLENAQNEFENGHFKESLEKIAIAFHILLENYEKNKKVYELSPFRIGVDLDREMRLESSTYGYTDNRPSYYLIKTVQKIQEVLKIILLNIDYRKYLKFRLLTPDNVIYAKGVKFSTMWLSGRDKMDFKREDVEYCINFVIESALKLQEFDFEIDKKYFLYSFFS</sequence>